<evidence type="ECO:0000313" key="11">
    <source>
        <dbReference type="Proteomes" id="UP000308549"/>
    </source>
</evidence>
<comment type="caution">
    <text evidence="10">The sequence shown here is derived from an EMBL/GenBank/DDBJ whole genome shotgun (WGS) entry which is preliminary data.</text>
</comment>
<keyword evidence="3" id="KW-0349">Heme</keyword>
<dbReference type="GO" id="GO:0004601">
    <property type="term" value="F:peroxidase activity"/>
    <property type="evidence" value="ECO:0007669"/>
    <property type="project" value="UniProtKB-KW"/>
</dbReference>
<sequence>MKVTQTPTVLALLAPLAAAYPSWVYEEAAKDPEIAARAESIIKRQEGADAASAVFEPVPVFNAEAQYIDVSEGSGHEWQAPGPNDLRGPCPGLNAFANHGFLPRNGYATIDQYVDVTENVVGMGKTLAIFLAALGATIDGSGTAWSIGGTPPASIAPVGLSGNGLSGSHNKYESDASPTRPDLYQAGNNYKTQVDQFQQLIDASPGGYVTMESLTAFRKQRFDTQKSTNPYFFNGPFTGVLVQPAAYTFIFRFMANHSAEAPKGELSYDVIKSWFAISGESGDYSVQQGYERIPDNWYRRALEYPYSNPYFAGDVTAAAALHPEFLDIGGNLGQTNTFTGVDVNNLSDGVFNAADLLNGDNLACFGYQFSAQVKPDLLLGVLNPPLMNVVSGLVSDLSCPQLQSVDQQLLEQFPGYMK</sequence>
<feature type="signal peptide" evidence="8">
    <location>
        <begin position="1"/>
        <end position="19"/>
    </location>
</feature>
<dbReference type="PANTHER" id="PTHR33577">
    <property type="entry name" value="STERIGMATOCYSTIN BIOSYNTHESIS PEROXIDASE STCC-RELATED"/>
    <property type="match status" value="1"/>
</dbReference>
<dbReference type="InterPro" id="IPR036851">
    <property type="entry name" value="Chloroperoxidase-like_sf"/>
</dbReference>
<reference evidence="10 11" key="1">
    <citation type="submission" date="2017-03" db="EMBL/GenBank/DDBJ databases">
        <title>Genomes of endolithic fungi from Antarctica.</title>
        <authorList>
            <person name="Coleine C."/>
            <person name="Masonjones S."/>
            <person name="Stajich J.E."/>
        </authorList>
    </citation>
    <scope>NUCLEOTIDE SEQUENCE [LARGE SCALE GENOMIC DNA]</scope>
    <source>
        <strain evidence="10 11">CCFEE 6315</strain>
    </source>
</reference>
<evidence type="ECO:0000256" key="6">
    <source>
        <dbReference type="ARBA" id="ARBA00023004"/>
    </source>
</evidence>
<dbReference type="OrthoDB" id="407298at2759"/>
<dbReference type="AlphaFoldDB" id="A0A4U0TY36"/>
<feature type="domain" description="Heme haloperoxidase family profile" evidence="9">
    <location>
        <begin position="74"/>
        <end position="313"/>
    </location>
</feature>
<organism evidence="10 11">
    <name type="scientific">Salinomyces thailandicus</name>
    <dbReference type="NCBI Taxonomy" id="706561"/>
    <lineage>
        <taxon>Eukaryota</taxon>
        <taxon>Fungi</taxon>
        <taxon>Dikarya</taxon>
        <taxon>Ascomycota</taxon>
        <taxon>Pezizomycotina</taxon>
        <taxon>Dothideomycetes</taxon>
        <taxon>Dothideomycetidae</taxon>
        <taxon>Mycosphaerellales</taxon>
        <taxon>Teratosphaeriaceae</taxon>
        <taxon>Salinomyces</taxon>
    </lineage>
</organism>
<dbReference type="PANTHER" id="PTHR33577:SF1">
    <property type="entry name" value="HEME HALOPEROXIDASE FAMILY PROFILE DOMAIN-CONTAINING PROTEIN"/>
    <property type="match status" value="1"/>
</dbReference>
<evidence type="ECO:0000256" key="5">
    <source>
        <dbReference type="ARBA" id="ARBA00023002"/>
    </source>
</evidence>
<feature type="chain" id="PRO_5020883298" description="Heme haloperoxidase family profile domain-containing protein" evidence="8">
    <location>
        <begin position="20"/>
        <end position="418"/>
    </location>
</feature>
<keyword evidence="5" id="KW-0560">Oxidoreductase</keyword>
<dbReference type="GO" id="GO:0046872">
    <property type="term" value="F:metal ion binding"/>
    <property type="evidence" value="ECO:0007669"/>
    <property type="project" value="UniProtKB-KW"/>
</dbReference>
<comment type="similarity">
    <text evidence="7">Belongs to the chloroperoxidase family.</text>
</comment>
<evidence type="ECO:0000313" key="10">
    <source>
        <dbReference type="EMBL" id="TKA27368.1"/>
    </source>
</evidence>
<dbReference type="PROSITE" id="PS51405">
    <property type="entry name" value="HEME_HALOPEROXIDASE"/>
    <property type="match status" value="1"/>
</dbReference>
<evidence type="ECO:0000256" key="1">
    <source>
        <dbReference type="ARBA" id="ARBA00001970"/>
    </source>
</evidence>
<dbReference type="SUPFAM" id="SSF47571">
    <property type="entry name" value="Cloroperoxidase"/>
    <property type="match status" value="1"/>
</dbReference>
<keyword evidence="8" id="KW-0732">Signal</keyword>
<proteinExistence type="inferred from homology"/>
<keyword evidence="4" id="KW-0479">Metal-binding</keyword>
<dbReference type="EMBL" id="NAJL01000023">
    <property type="protein sequence ID" value="TKA27368.1"/>
    <property type="molecule type" value="Genomic_DNA"/>
</dbReference>
<dbReference type="Proteomes" id="UP000308549">
    <property type="component" value="Unassembled WGS sequence"/>
</dbReference>
<name>A0A4U0TY36_9PEZI</name>
<evidence type="ECO:0000259" key="9">
    <source>
        <dbReference type="PROSITE" id="PS51405"/>
    </source>
</evidence>
<dbReference type="Gene3D" id="1.10.489.10">
    <property type="entry name" value="Chloroperoxidase-like"/>
    <property type="match status" value="1"/>
</dbReference>
<evidence type="ECO:0000256" key="7">
    <source>
        <dbReference type="ARBA" id="ARBA00025795"/>
    </source>
</evidence>
<keyword evidence="11" id="KW-1185">Reference proteome</keyword>
<evidence type="ECO:0000256" key="4">
    <source>
        <dbReference type="ARBA" id="ARBA00022723"/>
    </source>
</evidence>
<evidence type="ECO:0000256" key="3">
    <source>
        <dbReference type="ARBA" id="ARBA00022617"/>
    </source>
</evidence>
<accession>A0A4U0TY36</accession>
<evidence type="ECO:0000256" key="2">
    <source>
        <dbReference type="ARBA" id="ARBA00022559"/>
    </source>
</evidence>
<dbReference type="InterPro" id="IPR000028">
    <property type="entry name" value="Chloroperoxidase"/>
</dbReference>
<keyword evidence="2" id="KW-0575">Peroxidase</keyword>
<protein>
    <recommendedName>
        <fullName evidence="9">Heme haloperoxidase family profile domain-containing protein</fullName>
    </recommendedName>
</protein>
<gene>
    <name evidence="10" type="ORF">B0A50_04980</name>
</gene>
<evidence type="ECO:0000256" key="8">
    <source>
        <dbReference type="SAM" id="SignalP"/>
    </source>
</evidence>
<dbReference type="Pfam" id="PF01328">
    <property type="entry name" value="Peroxidase_2"/>
    <property type="match status" value="1"/>
</dbReference>
<keyword evidence="6" id="KW-0408">Iron</keyword>
<comment type="cofactor">
    <cofactor evidence="1">
        <name>heme b</name>
        <dbReference type="ChEBI" id="CHEBI:60344"/>
    </cofactor>
</comment>